<dbReference type="InterPro" id="IPR008571">
    <property type="entry name" value="HerA-like"/>
</dbReference>
<dbReference type="Pfam" id="PF01935">
    <property type="entry name" value="DUF87"/>
    <property type="match status" value="1"/>
</dbReference>
<keyword evidence="3" id="KW-1185">Reference proteome</keyword>
<dbReference type="KEGG" id="cmic:caldi_05950"/>
<proteinExistence type="predicted"/>
<accession>A0AA35CI65</accession>
<name>A0AA35CI65_9FIRM</name>
<dbReference type="EMBL" id="AP025628">
    <property type="protein sequence ID" value="BDG59505.1"/>
    <property type="molecule type" value="Genomic_DNA"/>
</dbReference>
<sequence length="469" mass="52054">MGIFKVNPAQLPEDVRERLGEHPISIRADSFLGLVSDQTDILHLVFDLLTPHPELAEGSLVTTEINNDRVVYQIVNATVKERGLDAQSVRGVLSVEAVKLGKWTDAGPEPVKWVPRPNTPVFLVPPKGAAFDLSTVGVVPRSSVYVRPDINRMVHHNTAIIGVLGAGKSTIAYQIIHRMIREGINVLVIDITDQYSISLSHLFREDENRSRTTKIQMAIAPTVNRVDQSPERGGNIVDFRRALAEEMNSFMDGEDRLWIVNPQHFDVTMQEGRPSGSAAAFRHLSMVEITKHVAEAALTKVQADGLSESARLCIVLEEAHSLVPEFNSAASKQDQEAAVGTARVVMQGRKYGLGFLVVTQRTANVSKSVLNQCHTVVALRNFDLRAQEFLEPYLGPHFVRVLPTLEQHHGIVYGPGFNLQQPLLVKFWDYEEFKNAALEQWGSQILTERGVGEAEVAEENLSLDDEVPF</sequence>
<dbReference type="InterPro" id="IPR027417">
    <property type="entry name" value="P-loop_NTPase"/>
</dbReference>
<evidence type="ECO:0000313" key="3">
    <source>
        <dbReference type="Proteomes" id="UP001163687"/>
    </source>
</evidence>
<dbReference type="PANTHER" id="PTHR42957:SF1">
    <property type="entry name" value="HELICASE MJ1565-RELATED"/>
    <property type="match status" value="1"/>
</dbReference>
<dbReference type="PANTHER" id="PTHR42957">
    <property type="entry name" value="HELICASE MJ1565-RELATED"/>
    <property type="match status" value="1"/>
</dbReference>
<evidence type="ECO:0000313" key="2">
    <source>
        <dbReference type="EMBL" id="BDG59505.1"/>
    </source>
</evidence>
<feature type="domain" description="Helicase HerA central" evidence="1">
    <location>
        <begin position="136"/>
        <end position="205"/>
    </location>
</feature>
<dbReference type="InterPro" id="IPR002789">
    <property type="entry name" value="HerA_central"/>
</dbReference>
<reference evidence="2" key="1">
    <citation type="submission" date="2022-03" db="EMBL/GenBank/DDBJ databases">
        <title>Complete genome sequence of Caldinitratiruptor microaerophilus.</title>
        <authorList>
            <person name="Mukaiyama R."/>
            <person name="Nishiyama T."/>
            <person name="Ueda K."/>
        </authorList>
    </citation>
    <scope>NUCLEOTIDE SEQUENCE</scope>
    <source>
        <strain evidence="2">JCM 16183</strain>
    </source>
</reference>
<protein>
    <submittedName>
        <fullName evidence="2">ATPase</fullName>
    </submittedName>
</protein>
<gene>
    <name evidence="2" type="ORF">caldi_05950</name>
</gene>
<evidence type="ECO:0000259" key="1">
    <source>
        <dbReference type="Pfam" id="PF01935"/>
    </source>
</evidence>
<dbReference type="Gene3D" id="3.40.50.300">
    <property type="entry name" value="P-loop containing nucleotide triphosphate hydrolases"/>
    <property type="match status" value="2"/>
</dbReference>
<organism evidence="2 3">
    <name type="scientific">Caldinitratiruptor microaerophilus</name>
    <dbReference type="NCBI Taxonomy" id="671077"/>
    <lineage>
        <taxon>Bacteria</taxon>
        <taxon>Bacillati</taxon>
        <taxon>Bacillota</taxon>
        <taxon>Clostridia</taxon>
        <taxon>Eubacteriales</taxon>
        <taxon>Symbiobacteriaceae</taxon>
        <taxon>Caldinitratiruptor</taxon>
    </lineage>
</organism>
<dbReference type="Proteomes" id="UP001163687">
    <property type="component" value="Chromosome"/>
</dbReference>
<dbReference type="SUPFAM" id="SSF52540">
    <property type="entry name" value="P-loop containing nucleoside triphosphate hydrolases"/>
    <property type="match status" value="1"/>
</dbReference>
<dbReference type="AlphaFoldDB" id="A0AA35CI65"/>